<reference evidence="2" key="1">
    <citation type="submission" date="2020-09" db="EMBL/GenBank/DDBJ databases">
        <title>A novel bacterium of genus Mangrovicoccus, isolated from South China Sea.</title>
        <authorList>
            <person name="Huang H."/>
            <person name="Mo K."/>
            <person name="Hu Y."/>
        </authorList>
    </citation>
    <scope>NUCLEOTIDE SEQUENCE</scope>
    <source>
        <strain evidence="2">HB182678</strain>
    </source>
</reference>
<feature type="transmembrane region" description="Helical" evidence="1">
    <location>
        <begin position="5"/>
        <end position="24"/>
    </location>
</feature>
<dbReference type="Proteomes" id="UP000609121">
    <property type="component" value="Unassembled WGS sequence"/>
</dbReference>
<dbReference type="EMBL" id="JACVXA010000012">
    <property type="protein sequence ID" value="MBE3637750.1"/>
    <property type="molecule type" value="Genomic_DNA"/>
</dbReference>
<dbReference type="InterPro" id="IPR021529">
    <property type="entry name" value="DUF2798"/>
</dbReference>
<dbReference type="RefSeq" id="WP_193180723.1">
    <property type="nucleotide sequence ID" value="NZ_JACVXA010000012.1"/>
</dbReference>
<evidence type="ECO:0000313" key="2">
    <source>
        <dbReference type="EMBL" id="MBE3637750.1"/>
    </source>
</evidence>
<proteinExistence type="predicted"/>
<sequence length="79" mass="9126">MSQRLIFALLMSLVLSFLMTFFVTWLNLGFVPDFVARWMTAFRIGWPCAAVISFLFGPMILRLSLRLDALVPARQMRGR</sequence>
<keyword evidence="3" id="KW-1185">Reference proteome</keyword>
<dbReference type="AlphaFoldDB" id="A0A8J6YU56"/>
<dbReference type="Pfam" id="PF11391">
    <property type="entry name" value="DUF2798"/>
    <property type="match status" value="1"/>
</dbReference>
<name>A0A8J6YU56_9RHOB</name>
<feature type="transmembrane region" description="Helical" evidence="1">
    <location>
        <begin position="44"/>
        <end position="65"/>
    </location>
</feature>
<keyword evidence="1" id="KW-0472">Membrane</keyword>
<organism evidence="2 3">
    <name type="scientific">Mangrovicoccus algicola</name>
    <dbReference type="NCBI Taxonomy" id="2771008"/>
    <lineage>
        <taxon>Bacteria</taxon>
        <taxon>Pseudomonadati</taxon>
        <taxon>Pseudomonadota</taxon>
        <taxon>Alphaproteobacteria</taxon>
        <taxon>Rhodobacterales</taxon>
        <taxon>Paracoccaceae</taxon>
        <taxon>Mangrovicoccus</taxon>
    </lineage>
</organism>
<evidence type="ECO:0000256" key="1">
    <source>
        <dbReference type="SAM" id="Phobius"/>
    </source>
</evidence>
<comment type="caution">
    <text evidence="2">The sequence shown here is derived from an EMBL/GenBank/DDBJ whole genome shotgun (WGS) entry which is preliminary data.</text>
</comment>
<evidence type="ECO:0000313" key="3">
    <source>
        <dbReference type="Proteomes" id="UP000609121"/>
    </source>
</evidence>
<keyword evidence="1" id="KW-1133">Transmembrane helix</keyword>
<keyword evidence="1" id="KW-0812">Transmembrane</keyword>
<protein>
    <submittedName>
        <fullName evidence="2">DUF2798 domain-containing protein</fullName>
    </submittedName>
</protein>
<gene>
    <name evidence="2" type="ORF">ICN82_05970</name>
</gene>
<accession>A0A8J6YU56</accession>